<feature type="region of interest" description="Disordered" evidence="1">
    <location>
        <begin position="72"/>
        <end position="115"/>
    </location>
</feature>
<dbReference type="AlphaFoldDB" id="A0A0R2UE66"/>
<reference evidence="4 5" key="1">
    <citation type="submission" date="2015-10" db="EMBL/GenBank/DDBJ databases">
        <title>Metagenome-Assembled Genomes uncover a global brackish microbiome.</title>
        <authorList>
            <person name="Hugerth L.W."/>
            <person name="Larsson J."/>
            <person name="Alneberg J."/>
            <person name="Lindh M.V."/>
            <person name="Legrand C."/>
            <person name="Pinhassi J."/>
            <person name="Andersson A.F."/>
        </authorList>
    </citation>
    <scope>NUCLEOTIDE SEQUENCE [LARGE SCALE GENOMIC DNA]</scope>
    <source>
        <strain evidence="4">BACL26 MAG-121220-bin70</strain>
    </source>
</reference>
<proteinExistence type="predicted"/>
<sequence length="115" mass="13028">MNKIIVFILVSLVSVSVFADHHKGDRNKGAGPERGRGDFFKEADLDGDEKVSYAEHEAMVQNMSDRGRARFQEMDSDGDGFVTKTEARKSREGKKKGMREKRKAMENERETSSED</sequence>
<accession>A0A0R2UE66</accession>
<feature type="domain" description="EF-hand" evidence="3">
    <location>
        <begin position="62"/>
        <end position="97"/>
    </location>
</feature>
<feature type="signal peptide" evidence="2">
    <location>
        <begin position="1"/>
        <end position="19"/>
    </location>
</feature>
<dbReference type="InterPro" id="IPR002048">
    <property type="entry name" value="EF_hand_dom"/>
</dbReference>
<comment type="caution">
    <text evidence="4">The sequence shown here is derived from an EMBL/GenBank/DDBJ whole genome shotgun (WGS) entry which is preliminary data.</text>
</comment>
<dbReference type="SUPFAM" id="SSF47473">
    <property type="entry name" value="EF-hand"/>
    <property type="match status" value="1"/>
</dbReference>
<dbReference type="Proteomes" id="UP000051213">
    <property type="component" value="Unassembled WGS sequence"/>
</dbReference>
<evidence type="ECO:0000259" key="3">
    <source>
        <dbReference type="PROSITE" id="PS50222"/>
    </source>
</evidence>
<evidence type="ECO:0000256" key="2">
    <source>
        <dbReference type="SAM" id="SignalP"/>
    </source>
</evidence>
<dbReference type="Gene3D" id="1.10.238.10">
    <property type="entry name" value="EF-hand"/>
    <property type="match status" value="1"/>
</dbReference>
<feature type="compositionally biased region" description="Basic residues" evidence="1">
    <location>
        <begin position="91"/>
        <end position="102"/>
    </location>
</feature>
<dbReference type="GO" id="GO:0005509">
    <property type="term" value="F:calcium ion binding"/>
    <property type="evidence" value="ECO:0007669"/>
    <property type="project" value="InterPro"/>
</dbReference>
<name>A0A0R2UE66_9GAMM</name>
<evidence type="ECO:0000313" key="5">
    <source>
        <dbReference type="Proteomes" id="UP000051213"/>
    </source>
</evidence>
<dbReference type="Pfam" id="PF13202">
    <property type="entry name" value="EF-hand_5"/>
    <property type="match status" value="1"/>
</dbReference>
<keyword evidence="2" id="KW-0732">Signal</keyword>
<dbReference type="InterPro" id="IPR011992">
    <property type="entry name" value="EF-hand-dom_pair"/>
</dbReference>
<dbReference type="EMBL" id="LICA01000001">
    <property type="protein sequence ID" value="KRO97486.1"/>
    <property type="molecule type" value="Genomic_DNA"/>
</dbReference>
<evidence type="ECO:0000313" key="4">
    <source>
        <dbReference type="EMBL" id="KRO97486.1"/>
    </source>
</evidence>
<feature type="region of interest" description="Disordered" evidence="1">
    <location>
        <begin position="20"/>
        <end position="40"/>
    </location>
</feature>
<protein>
    <recommendedName>
        <fullName evidence="3">EF-hand domain-containing protein</fullName>
    </recommendedName>
</protein>
<gene>
    <name evidence="4" type="ORF">ABS24_00330</name>
</gene>
<feature type="compositionally biased region" description="Basic and acidic residues" evidence="1">
    <location>
        <begin position="103"/>
        <end position="115"/>
    </location>
</feature>
<feature type="chain" id="PRO_5006425315" description="EF-hand domain-containing protein" evidence="2">
    <location>
        <begin position="20"/>
        <end position="115"/>
    </location>
</feature>
<evidence type="ECO:0000256" key="1">
    <source>
        <dbReference type="SAM" id="MobiDB-lite"/>
    </source>
</evidence>
<dbReference type="PROSITE" id="PS50222">
    <property type="entry name" value="EF_HAND_2"/>
    <property type="match status" value="1"/>
</dbReference>
<organism evidence="4 5">
    <name type="scientific">SAR92 bacterium BACL26 MAG-121220-bin70</name>
    <dbReference type="NCBI Taxonomy" id="1655626"/>
    <lineage>
        <taxon>Bacteria</taxon>
        <taxon>Pseudomonadati</taxon>
        <taxon>Pseudomonadota</taxon>
        <taxon>Gammaproteobacteria</taxon>
        <taxon>Cellvibrionales</taxon>
        <taxon>Porticoccaceae</taxon>
        <taxon>SAR92 clade</taxon>
    </lineage>
</organism>